<dbReference type="PIRSF" id="PIRSF020419">
    <property type="entry name" value="Fe_uptake_reg_CjrA_prd"/>
    <property type="match status" value="1"/>
</dbReference>
<dbReference type="STRING" id="80876.SAMN05421779_103351"/>
<feature type="chain" id="PRO_5012794715" evidence="1">
    <location>
        <begin position="21"/>
        <end position="312"/>
    </location>
</feature>
<accession>A0A1N7LIR6</accession>
<dbReference type="AlphaFoldDB" id="A0A1N7LIR6"/>
<dbReference type="InterPro" id="IPR007314">
    <property type="entry name" value="Cofac_haem-bd_dom"/>
</dbReference>
<dbReference type="RefSeq" id="WP_175617032.1">
    <property type="nucleotide sequence ID" value="NZ_FTOA01000003.1"/>
</dbReference>
<dbReference type="EMBL" id="FTOA01000003">
    <property type="protein sequence ID" value="SIS73674.1"/>
    <property type="molecule type" value="Genomic_DNA"/>
</dbReference>
<dbReference type="SUPFAM" id="SSF159501">
    <property type="entry name" value="EreA/ChaN-like"/>
    <property type="match status" value="1"/>
</dbReference>
<evidence type="ECO:0000313" key="4">
    <source>
        <dbReference type="Proteomes" id="UP000185678"/>
    </source>
</evidence>
<dbReference type="InterPro" id="IPR016773">
    <property type="entry name" value="Fe3_uptake_reg_CjrA_prd"/>
</dbReference>
<evidence type="ECO:0000259" key="2">
    <source>
        <dbReference type="Pfam" id="PF04187"/>
    </source>
</evidence>
<sequence length="312" mass="33652">MRSGVLAALLLAGSLTVARAEDAPVPPAWQSPHARSHPLVGRILDTASKRWISPAELQHRLYLSRWVLLGEQHDNPDHHALQAALLAGLISDGRRPAVAVEMIGPAQSEALAQVLSDASQSATPQGYTDALGQAVGWEQRQWPQWSWYRPIFHAALAARLEILPANLEREQLRVAGSDTSIPLPEPVLAAQTEAVVNGHCGLIAPEQALPMVRMQVARDQAMADALLTADRHSGHGGVLIAGAGHVRRDSAVPRLLPAGQSVSVAMVEVQDDQTSVESLDTGDYDYLLFTPRADREDPCQALQQKLQGKSAR</sequence>
<dbReference type="Gene3D" id="3.40.50.11550">
    <property type="match status" value="2"/>
</dbReference>
<feature type="signal peptide" evidence="1">
    <location>
        <begin position="1"/>
        <end position="20"/>
    </location>
</feature>
<gene>
    <name evidence="3" type="ORF">SAMN05421779_103351</name>
</gene>
<dbReference type="CDD" id="cd14727">
    <property type="entry name" value="ChanN-like"/>
    <property type="match status" value="1"/>
</dbReference>
<name>A0A1N7LIR6_9PROT</name>
<evidence type="ECO:0000256" key="1">
    <source>
        <dbReference type="SAM" id="SignalP"/>
    </source>
</evidence>
<keyword evidence="1" id="KW-0732">Signal</keyword>
<organism evidence="3 4">
    <name type="scientific">Insolitispirillum peregrinum</name>
    <dbReference type="NCBI Taxonomy" id="80876"/>
    <lineage>
        <taxon>Bacteria</taxon>
        <taxon>Pseudomonadati</taxon>
        <taxon>Pseudomonadota</taxon>
        <taxon>Alphaproteobacteria</taxon>
        <taxon>Rhodospirillales</taxon>
        <taxon>Novispirillaceae</taxon>
        <taxon>Insolitispirillum</taxon>
    </lineage>
</organism>
<keyword evidence="4" id="KW-1185">Reference proteome</keyword>
<dbReference type="Pfam" id="PF04187">
    <property type="entry name" value="Cofac_haem_bdg"/>
    <property type="match status" value="1"/>
</dbReference>
<dbReference type="Proteomes" id="UP000185678">
    <property type="component" value="Unassembled WGS sequence"/>
</dbReference>
<protein>
    <submittedName>
        <fullName evidence="3">Uncharacterized iron-regulated protein</fullName>
    </submittedName>
</protein>
<proteinExistence type="predicted"/>
<evidence type="ECO:0000313" key="3">
    <source>
        <dbReference type="EMBL" id="SIS73674.1"/>
    </source>
</evidence>
<reference evidence="3 4" key="1">
    <citation type="submission" date="2017-01" db="EMBL/GenBank/DDBJ databases">
        <authorList>
            <person name="Mah S.A."/>
            <person name="Swanson W.J."/>
            <person name="Moy G.W."/>
            <person name="Vacquier V.D."/>
        </authorList>
    </citation>
    <scope>NUCLEOTIDE SEQUENCE [LARGE SCALE GENOMIC DNA]</scope>
    <source>
        <strain evidence="3 4">DSM 11589</strain>
    </source>
</reference>
<feature type="domain" description="Haem-binding uptake Tiki superfamily ChaN" evidence="2">
    <location>
        <begin position="63"/>
        <end position="255"/>
    </location>
</feature>